<dbReference type="PANTHER" id="PTHR36681">
    <property type="entry name" value="NUCLEAR GTPASE, GERMINAL CENTER-ASSOCIATED, TANDEM DUPLICATE 3"/>
    <property type="match status" value="1"/>
</dbReference>
<dbReference type="InterPro" id="IPR045063">
    <property type="entry name" value="Dynamin_N"/>
</dbReference>
<feature type="domain" description="Dynamin N-terminal" evidence="2">
    <location>
        <begin position="18"/>
        <end position="275"/>
    </location>
</feature>
<keyword evidence="4" id="KW-1185">Reference proteome</keyword>
<evidence type="ECO:0000313" key="3">
    <source>
        <dbReference type="EMBL" id="KAL1599203.1"/>
    </source>
</evidence>
<dbReference type="PANTHER" id="PTHR36681:SF3">
    <property type="entry name" value="NUCLEAR GTPASE, GERMINAL CENTER-ASSOCIATED, TANDEM DUPLICATE 3"/>
    <property type="match status" value="1"/>
</dbReference>
<sequence>MSLRVARIIPHGQQFYTAFLGEQGIGKSSLINIIFNRDLVNVSTSSSACTAYPTIITHKVGASDDTTESDVRGQYLNEEEIRDCVEEQGRRYRAAFSRKVQEQTDEVGDTPFDVGAEEDVSDDEDDQDATPHVSSNNIVPHRRTIRPSDLRGAKTARSFFEIILGTANNEEREIALDEDLEYTDLEDESFIDACVKAAKQRLEETSGPDGFSQLDVISYEDMGEFQEVTIEVWPLVKSVHIATGHLLLMNNVCILDLPGRTSDAVYADALTTVQVTETITISVQH</sequence>
<feature type="compositionally biased region" description="Acidic residues" evidence="1">
    <location>
        <begin position="115"/>
        <end position="128"/>
    </location>
</feature>
<organism evidence="3 4">
    <name type="scientific">Nothophoma quercina</name>
    <dbReference type="NCBI Taxonomy" id="749835"/>
    <lineage>
        <taxon>Eukaryota</taxon>
        <taxon>Fungi</taxon>
        <taxon>Dikarya</taxon>
        <taxon>Ascomycota</taxon>
        <taxon>Pezizomycotina</taxon>
        <taxon>Dothideomycetes</taxon>
        <taxon>Pleosporomycetidae</taxon>
        <taxon>Pleosporales</taxon>
        <taxon>Pleosporineae</taxon>
        <taxon>Didymellaceae</taxon>
        <taxon>Nothophoma</taxon>
    </lineage>
</organism>
<dbReference type="Pfam" id="PF00350">
    <property type="entry name" value="Dynamin_N"/>
    <property type="match status" value="1"/>
</dbReference>
<dbReference type="InterPro" id="IPR027417">
    <property type="entry name" value="P-loop_NTPase"/>
</dbReference>
<feature type="region of interest" description="Disordered" evidence="1">
    <location>
        <begin position="96"/>
        <end position="136"/>
    </location>
</feature>
<dbReference type="Gene3D" id="3.40.50.300">
    <property type="entry name" value="P-loop containing nucleotide triphosphate hydrolases"/>
    <property type="match status" value="1"/>
</dbReference>
<proteinExistence type="predicted"/>
<protein>
    <recommendedName>
        <fullName evidence="2">Dynamin N-terminal domain-containing protein</fullName>
    </recommendedName>
</protein>
<evidence type="ECO:0000259" key="2">
    <source>
        <dbReference type="Pfam" id="PF00350"/>
    </source>
</evidence>
<dbReference type="EMBL" id="JAKIXB020000021">
    <property type="protein sequence ID" value="KAL1599203.1"/>
    <property type="molecule type" value="Genomic_DNA"/>
</dbReference>
<evidence type="ECO:0000256" key="1">
    <source>
        <dbReference type="SAM" id="MobiDB-lite"/>
    </source>
</evidence>
<evidence type="ECO:0000313" key="4">
    <source>
        <dbReference type="Proteomes" id="UP001521222"/>
    </source>
</evidence>
<name>A0ABR3R4S9_9PLEO</name>
<dbReference type="Proteomes" id="UP001521222">
    <property type="component" value="Unassembled WGS sequence"/>
</dbReference>
<gene>
    <name evidence="3" type="ORF">SLS59_006655</name>
</gene>
<dbReference type="SUPFAM" id="SSF52540">
    <property type="entry name" value="P-loop containing nucleoside triphosphate hydrolases"/>
    <property type="match status" value="1"/>
</dbReference>
<comment type="caution">
    <text evidence="3">The sequence shown here is derived from an EMBL/GenBank/DDBJ whole genome shotgun (WGS) entry which is preliminary data.</text>
</comment>
<reference evidence="3 4" key="1">
    <citation type="submission" date="2024-02" db="EMBL/GenBank/DDBJ databases">
        <title>De novo assembly and annotation of 12 fungi associated with fruit tree decline syndrome in Ontario, Canada.</title>
        <authorList>
            <person name="Sulman M."/>
            <person name="Ellouze W."/>
            <person name="Ilyukhin E."/>
        </authorList>
    </citation>
    <scope>NUCLEOTIDE SEQUENCE [LARGE SCALE GENOMIC DNA]</scope>
    <source>
        <strain evidence="3 4">M97-236</strain>
    </source>
</reference>
<accession>A0ABR3R4S9</accession>